<reference evidence="6 7" key="1">
    <citation type="submission" date="2021-04" db="EMBL/GenBank/DDBJ databases">
        <authorList>
            <person name="De Guttry C."/>
            <person name="Zahm M."/>
            <person name="Klopp C."/>
            <person name="Cabau C."/>
            <person name="Louis A."/>
            <person name="Berthelot C."/>
            <person name="Parey E."/>
            <person name="Roest Crollius H."/>
            <person name="Montfort J."/>
            <person name="Robinson-Rechavi M."/>
            <person name="Bucao C."/>
            <person name="Bouchez O."/>
            <person name="Gislard M."/>
            <person name="Lluch J."/>
            <person name="Milhes M."/>
            <person name="Lampietro C."/>
            <person name="Lopez Roques C."/>
            <person name="Donnadieu C."/>
            <person name="Braasch I."/>
            <person name="Desvignes T."/>
            <person name="Postlethwait J."/>
            <person name="Bobe J."/>
            <person name="Wedekind C."/>
            <person name="Guiguen Y."/>
        </authorList>
    </citation>
    <scope>NUCLEOTIDE SEQUENCE [LARGE SCALE GENOMIC DNA]</scope>
    <source>
        <strain evidence="6">Cs_M1</strain>
        <tissue evidence="6">Blood</tissue>
    </source>
</reference>
<evidence type="ECO:0000256" key="1">
    <source>
        <dbReference type="ARBA" id="ARBA00004141"/>
    </source>
</evidence>
<evidence type="ECO:0000256" key="2">
    <source>
        <dbReference type="ARBA" id="ARBA00022692"/>
    </source>
</evidence>
<evidence type="ECO:0000256" key="4">
    <source>
        <dbReference type="ARBA" id="ARBA00023136"/>
    </source>
</evidence>
<gene>
    <name evidence="6" type="ORF">J4Q44_G00172680</name>
</gene>
<evidence type="ECO:0000313" key="7">
    <source>
        <dbReference type="Proteomes" id="UP001356427"/>
    </source>
</evidence>
<accession>A0AAN8LLE7</accession>
<dbReference type="InterPro" id="IPR018499">
    <property type="entry name" value="Tetraspanin/Peripherin"/>
</dbReference>
<evidence type="ECO:0000256" key="3">
    <source>
        <dbReference type="ARBA" id="ARBA00022989"/>
    </source>
</evidence>
<keyword evidence="4 5" id="KW-0472">Membrane</keyword>
<proteinExistence type="predicted"/>
<evidence type="ECO:0000256" key="5">
    <source>
        <dbReference type="SAM" id="Phobius"/>
    </source>
</evidence>
<dbReference type="Proteomes" id="UP001356427">
    <property type="component" value="Unassembled WGS sequence"/>
</dbReference>
<feature type="transmembrane region" description="Helical" evidence="5">
    <location>
        <begin position="52"/>
        <end position="71"/>
    </location>
</feature>
<dbReference type="EMBL" id="JAGTTL010000015">
    <property type="protein sequence ID" value="KAK6311604.1"/>
    <property type="molecule type" value="Genomic_DNA"/>
</dbReference>
<feature type="transmembrane region" description="Helical" evidence="5">
    <location>
        <begin position="9"/>
        <end position="32"/>
    </location>
</feature>
<dbReference type="Pfam" id="PF00335">
    <property type="entry name" value="Tetraspanin"/>
    <property type="match status" value="1"/>
</dbReference>
<comment type="subcellular location">
    <subcellularLocation>
        <location evidence="1">Membrane</location>
        <topology evidence="1">Multi-pass membrane protein</topology>
    </subcellularLocation>
</comment>
<sequence length="95" mass="10430">MIFSCIKFIFIFLNTLFWVSGLALVLVGAMSWPTYTEVESFTHMSQGLSHTSILLIVVGIIVSLLAFLGSIGAWSNSRLLLGLVFTGFLMLILSL</sequence>
<keyword evidence="7" id="KW-1185">Reference proteome</keyword>
<keyword evidence="2 5" id="KW-0812">Transmembrane</keyword>
<keyword evidence="3 5" id="KW-1133">Transmembrane helix</keyword>
<feature type="transmembrane region" description="Helical" evidence="5">
    <location>
        <begin position="78"/>
        <end position="94"/>
    </location>
</feature>
<organism evidence="6 7">
    <name type="scientific">Coregonus suidteri</name>
    <dbReference type="NCBI Taxonomy" id="861788"/>
    <lineage>
        <taxon>Eukaryota</taxon>
        <taxon>Metazoa</taxon>
        <taxon>Chordata</taxon>
        <taxon>Craniata</taxon>
        <taxon>Vertebrata</taxon>
        <taxon>Euteleostomi</taxon>
        <taxon>Actinopterygii</taxon>
        <taxon>Neopterygii</taxon>
        <taxon>Teleostei</taxon>
        <taxon>Protacanthopterygii</taxon>
        <taxon>Salmoniformes</taxon>
        <taxon>Salmonidae</taxon>
        <taxon>Coregoninae</taxon>
        <taxon>Coregonus</taxon>
    </lineage>
</organism>
<dbReference type="AlphaFoldDB" id="A0AAN8LLE7"/>
<protein>
    <submittedName>
        <fullName evidence="6">Uncharacterized protein</fullName>
    </submittedName>
</protein>
<dbReference type="GO" id="GO:0016020">
    <property type="term" value="C:membrane"/>
    <property type="evidence" value="ECO:0007669"/>
    <property type="project" value="UniProtKB-SubCell"/>
</dbReference>
<evidence type="ECO:0000313" key="6">
    <source>
        <dbReference type="EMBL" id="KAK6311604.1"/>
    </source>
</evidence>
<dbReference type="PRINTS" id="PR00259">
    <property type="entry name" value="TMFOUR"/>
</dbReference>
<name>A0AAN8LLE7_9TELE</name>
<comment type="caution">
    <text evidence="6">The sequence shown here is derived from an EMBL/GenBank/DDBJ whole genome shotgun (WGS) entry which is preliminary data.</text>
</comment>